<comment type="caution">
    <text evidence="2">The sequence shown here is derived from an EMBL/GenBank/DDBJ whole genome shotgun (WGS) entry which is preliminary data.</text>
</comment>
<dbReference type="Proteomes" id="UP000321393">
    <property type="component" value="Unassembled WGS sequence"/>
</dbReference>
<dbReference type="InterPro" id="IPR050951">
    <property type="entry name" value="Retrovirus_Pol_polyprotein"/>
</dbReference>
<dbReference type="InterPro" id="IPR041588">
    <property type="entry name" value="Integrase_H2C2"/>
</dbReference>
<accession>A0A5A7V0G3</accession>
<dbReference type="AlphaFoldDB" id="A0A5A7V0G3"/>
<protein>
    <submittedName>
        <fullName evidence="2">Ty3-gypsy retrotransposon protein</fullName>
    </submittedName>
</protein>
<dbReference type="OrthoDB" id="10030726at2759"/>
<organism evidence="2 3">
    <name type="scientific">Cucumis melo var. makuwa</name>
    <name type="common">Oriental melon</name>
    <dbReference type="NCBI Taxonomy" id="1194695"/>
    <lineage>
        <taxon>Eukaryota</taxon>
        <taxon>Viridiplantae</taxon>
        <taxon>Streptophyta</taxon>
        <taxon>Embryophyta</taxon>
        <taxon>Tracheophyta</taxon>
        <taxon>Spermatophyta</taxon>
        <taxon>Magnoliopsida</taxon>
        <taxon>eudicotyledons</taxon>
        <taxon>Gunneridae</taxon>
        <taxon>Pentapetalae</taxon>
        <taxon>rosids</taxon>
        <taxon>fabids</taxon>
        <taxon>Cucurbitales</taxon>
        <taxon>Cucurbitaceae</taxon>
        <taxon>Benincaseae</taxon>
        <taxon>Cucumis</taxon>
    </lineage>
</organism>
<evidence type="ECO:0000259" key="1">
    <source>
        <dbReference type="Pfam" id="PF17921"/>
    </source>
</evidence>
<dbReference type="PANTHER" id="PTHR37984:SF15">
    <property type="entry name" value="INTEGRASE CATALYTIC DOMAIN-CONTAINING PROTEIN"/>
    <property type="match status" value="1"/>
</dbReference>
<reference evidence="2 3" key="1">
    <citation type="submission" date="2019-08" db="EMBL/GenBank/DDBJ databases">
        <title>Draft genome sequences of two oriental melons (Cucumis melo L. var makuwa).</title>
        <authorList>
            <person name="Kwon S.-Y."/>
        </authorList>
    </citation>
    <scope>NUCLEOTIDE SEQUENCE [LARGE SCALE GENOMIC DNA]</scope>
    <source>
        <strain evidence="3">cv. SW 3</strain>
        <tissue evidence="2">Leaf</tissue>
    </source>
</reference>
<dbReference type="GO" id="GO:0003676">
    <property type="term" value="F:nucleic acid binding"/>
    <property type="evidence" value="ECO:0007669"/>
    <property type="project" value="InterPro"/>
</dbReference>
<dbReference type="InterPro" id="IPR036397">
    <property type="entry name" value="RNaseH_sf"/>
</dbReference>
<evidence type="ECO:0000313" key="2">
    <source>
        <dbReference type="EMBL" id="KAA0061633.1"/>
    </source>
</evidence>
<dbReference type="PANTHER" id="PTHR37984">
    <property type="entry name" value="PROTEIN CBG26694"/>
    <property type="match status" value="1"/>
</dbReference>
<dbReference type="SUPFAM" id="SSF53098">
    <property type="entry name" value="Ribonuclease H-like"/>
    <property type="match status" value="1"/>
</dbReference>
<dbReference type="EMBL" id="SSTE01004737">
    <property type="protein sequence ID" value="KAA0061633.1"/>
    <property type="molecule type" value="Genomic_DNA"/>
</dbReference>
<gene>
    <name evidence="2" type="ORF">E6C27_scaffold212G00010</name>
</gene>
<evidence type="ECO:0000313" key="3">
    <source>
        <dbReference type="Proteomes" id="UP000321393"/>
    </source>
</evidence>
<name>A0A5A7V0G3_CUCMM</name>
<dbReference type="Pfam" id="PF17921">
    <property type="entry name" value="Integrase_H2C2"/>
    <property type="match status" value="1"/>
</dbReference>
<sequence length="272" mass="31103">MTDCLFQPKIVRSGEIEKALRHILEQRELIPGIHKWLMKLMGFDFEIFYRAGPENKAADALSRIPIETQLNIITVPSILDVAVVEKEVQADDKLKDIFEKLLVDPGCVPRYSVRQGRLFYKGRLVLEKTSSLLQTILHTFHDSVVGGHSRQLRTYKRIVAELYWEGMKNDIKLYVDRCHVCQQKKTQALSPASLLQPLPIPNRIWEDISMDFVEGLPQSRKFDSVLVVVDRLSKHTHFIELNHPFSAKIVADGIHQGGSAPPWISPFNSIRS</sequence>
<dbReference type="InterPro" id="IPR012337">
    <property type="entry name" value="RNaseH-like_sf"/>
</dbReference>
<dbReference type="Gene3D" id="3.30.420.10">
    <property type="entry name" value="Ribonuclease H-like superfamily/Ribonuclease H"/>
    <property type="match status" value="1"/>
</dbReference>
<proteinExistence type="predicted"/>
<dbReference type="Gene3D" id="1.10.340.70">
    <property type="match status" value="1"/>
</dbReference>
<feature type="domain" description="Integrase zinc-binding" evidence="1">
    <location>
        <begin position="130"/>
        <end position="186"/>
    </location>
</feature>